<accession>A0A0M5KYQ8</accession>
<reference evidence="2 3" key="1">
    <citation type="submission" date="2015-09" db="EMBL/GenBank/DDBJ databases">
        <title>Complete genome sequence of a benzo[a]pyrene-degrading bacterium Altererythrobacter epoxidivorans CGMCC 1.7731T.</title>
        <authorList>
            <person name="Li Z."/>
            <person name="Cheng H."/>
            <person name="Huo Y."/>
            <person name="Xu X."/>
        </authorList>
    </citation>
    <scope>NUCLEOTIDE SEQUENCE [LARGE SCALE GENOMIC DNA]</scope>
    <source>
        <strain evidence="2 3">CGMCC 1.7731</strain>
    </source>
</reference>
<dbReference type="AlphaFoldDB" id="A0A0M5KYQ8"/>
<evidence type="ECO:0000313" key="3">
    <source>
        <dbReference type="Proteomes" id="UP000057938"/>
    </source>
</evidence>
<organism evidence="2 3">
    <name type="scientific">Altererythrobacter epoxidivorans</name>
    <dbReference type="NCBI Taxonomy" id="361183"/>
    <lineage>
        <taxon>Bacteria</taxon>
        <taxon>Pseudomonadati</taxon>
        <taxon>Pseudomonadota</taxon>
        <taxon>Alphaproteobacteria</taxon>
        <taxon>Sphingomonadales</taxon>
        <taxon>Erythrobacteraceae</taxon>
        <taxon>Altererythrobacter</taxon>
    </lineage>
</organism>
<evidence type="ECO:0000256" key="1">
    <source>
        <dbReference type="SAM" id="SignalP"/>
    </source>
</evidence>
<sequence>MKTAFSLTSALALSMIVAACSRAEPPSEKLRDSVETAINGVAETVQTTELQAGPYSPRNECDALPGAKEFLASLGRAVEARDADALITITSPDVELDFGGGSGTSTLRDRLGDPDYKLWDELAALQKLGCAASDDGSITLPWYFAQDMNLDDPYSAMLALGERVPVRAKASVDAEPIEFVAWDLVTLINDGYTEKPFLNVRTRAGREGWVAREDLRSIVDYRMLANRSENGWRINFFVAGD</sequence>
<keyword evidence="1" id="KW-0732">Signal</keyword>
<gene>
    <name evidence="2" type="ORF">AMC99_01784</name>
</gene>
<dbReference type="Proteomes" id="UP000057938">
    <property type="component" value="Chromosome"/>
</dbReference>
<dbReference type="PROSITE" id="PS51257">
    <property type="entry name" value="PROKAR_LIPOPROTEIN"/>
    <property type="match status" value="1"/>
</dbReference>
<dbReference type="STRING" id="361183.AMC99_01784"/>
<keyword evidence="3" id="KW-1185">Reference proteome</keyword>
<feature type="chain" id="PRO_5005804789" description="SH3 domain-containing protein" evidence="1">
    <location>
        <begin position="24"/>
        <end position="241"/>
    </location>
</feature>
<proteinExistence type="predicted"/>
<name>A0A0M5KYQ8_9SPHN</name>
<evidence type="ECO:0008006" key="4">
    <source>
        <dbReference type="Google" id="ProtNLM"/>
    </source>
</evidence>
<dbReference type="OrthoDB" id="7550365at2"/>
<dbReference type="EMBL" id="CP012669">
    <property type="protein sequence ID" value="ALE17074.1"/>
    <property type="molecule type" value="Genomic_DNA"/>
</dbReference>
<dbReference type="PATRIC" id="fig|361183.4.peg.1754"/>
<evidence type="ECO:0000313" key="2">
    <source>
        <dbReference type="EMBL" id="ALE17074.1"/>
    </source>
</evidence>
<protein>
    <recommendedName>
        <fullName evidence="4">SH3 domain-containing protein</fullName>
    </recommendedName>
</protein>
<dbReference type="RefSeq" id="WP_061925540.1">
    <property type="nucleotide sequence ID" value="NZ_CP012669.1"/>
</dbReference>
<feature type="signal peptide" evidence="1">
    <location>
        <begin position="1"/>
        <end position="23"/>
    </location>
</feature>
<dbReference type="KEGG" id="aep:AMC99_01784"/>